<dbReference type="RefSeq" id="WP_007785689.1">
    <property type="nucleotide sequence ID" value="NZ_BAABIN010000012.1"/>
</dbReference>
<name>A0A938XVH6_9BACL</name>
<gene>
    <name evidence="1" type="ORF">JOD01_002860</name>
</gene>
<accession>A0A938XVH6</accession>
<evidence type="ECO:0000313" key="2">
    <source>
        <dbReference type="Proteomes" id="UP000717624"/>
    </source>
</evidence>
<organism evidence="1 2">
    <name type="scientific">Brevibacillus fulvus</name>
    <dbReference type="NCBI Taxonomy" id="1125967"/>
    <lineage>
        <taxon>Bacteria</taxon>
        <taxon>Bacillati</taxon>
        <taxon>Bacillota</taxon>
        <taxon>Bacilli</taxon>
        <taxon>Bacillales</taxon>
        <taxon>Paenibacillaceae</taxon>
        <taxon>Brevibacillus</taxon>
    </lineage>
</organism>
<sequence length="51" mass="5991">MAFKVKVTYGDVHIRDWYAEWIKKYAKETLGMDVSVKIVPKEETEEVKEAT</sequence>
<proteinExistence type="predicted"/>
<evidence type="ECO:0000313" key="1">
    <source>
        <dbReference type="EMBL" id="MBM7591233.1"/>
    </source>
</evidence>
<protein>
    <submittedName>
        <fullName evidence="1">Uncharacterized protein</fullName>
    </submittedName>
</protein>
<reference evidence="1" key="1">
    <citation type="submission" date="2021-01" db="EMBL/GenBank/DDBJ databases">
        <title>Genomic Encyclopedia of Type Strains, Phase IV (KMG-IV): sequencing the most valuable type-strain genomes for metagenomic binning, comparative biology and taxonomic classification.</title>
        <authorList>
            <person name="Goeker M."/>
        </authorList>
    </citation>
    <scope>NUCLEOTIDE SEQUENCE</scope>
    <source>
        <strain evidence="1">DSM 25523</strain>
    </source>
</reference>
<dbReference type="AlphaFoldDB" id="A0A938XVH6"/>
<comment type="caution">
    <text evidence="1">The sequence shown here is derived from an EMBL/GenBank/DDBJ whole genome shotgun (WGS) entry which is preliminary data.</text>
</comment>
<keyword evidence="2" id="KW-1185">Reference proteome</keyword>
<dbReference type="Proteomes" id="UP000717624">
    <property type="component" value="Unassembled WGS sequence"/>
</dbReference>
<dbReference type="EMBL" id="JAFBEB010000010">
    <property type="protein sequence ID" value="MBM7591233.1"/>
    <property type="molecule type" value="Genomic_DNA"/>
</dbReference>